<evidence type="ECO:0000256" key="2">
    <source>
        <dbReference type="ARBA" id="ARBA00010566"/>
    </source>
</evidence>
<dbReference type="InterPro" id="IPR016142">
    <property type="entry name" value="Citrate_synth-like_lrg_a-sub"/>
</dbReference>
<dbReference type="Gene3D" id="1.10.230.10">
    <property type="entry name" value="Cytochrome P450-Terp, domain 2"/>
    <property type="match status" value="1"/>
</dbReference>
<dbReference type="UniPathway" id="UPA00223"/>
<dbReference type="EMBL" id="PHFL01000026">
    <property type="protein sequence ID" value="RFM24801.1"/>
    <property type="molecule type" value="Genomic_DNA"/>
</dbReference>
<proteinExistence type="inferred from homology"/>
<feature type="active site" evidence="6">
    <location>
        <position position="318"/>
    </location>
</feature>
<accession>A0A395M2A1</accession>
<dbReference type="Gene3D" id="1.10.580.10">
    <property type="entry name" value="Citrate Synthase, domain 1"/>
    <property type="match status" value="1"/>
</dbReference>
<organism evidence="8 9">
    <name type="scientific">Candidatus Thermochlorobacter aerophilus</name>
    <dbReference type="NCBI Taxonomy" id="1868324"/>
    <lineage>
        <taxon>Bacteria</taxon>
        <taxon>Pseudomonadati</taxon>
        <taxon>Chlorobiota</taxon>
        <taxon>Chlorobiia</taxon>
        <taxon>Chlorobiales</taxon>
        <taxon>Candidatus Thermochlorobacteriaceae</taxon>
        <taxon>Candidatus Thermochlorobacter</taxon>
    </lineage>
</organism>
<comment type="caution">
    <text evidence="8">The sequence shown here is derived from an EMBL/GenBank/DDBJ whole genome shotgun (WGS) entry which is preliminary data.</text>
</comment>
<comment type="catalytic activity">
    <reaction evidence="4">
        <text>oxaloacetate + acetyl-CoA + H2O = citrate + CoA + H(+)</text>
        <dbReference type="Rhea" id="RHEA:16845"/>
        <dbReference type="ChEBI" id="CHEBI:15377"/>
        <dbReference type="ChEBI" id="CHEBI:15378"/>
        <dbReference type="ChEBI" id="CHEBI:16452"/>
        <dbReference type="ChEBI" id="CHEBI:16947"/>
        <dbReference type="ChEBI" id="CHEBI:57287"/>
        <dbReference type="ChEBI" id="CHEBI:57288"/>
        <dbReference type="EC" id="2.3.3.16"/>
    </reaction>
</comment>
<dbReference type="PIRSF" id="PIRSF001369">
    <property type="entry name" value="Citrate_synth"/>
    <property type="match status" value="1"/>
</dbReference>
<dbReference type="InterPro" id="IPR019810">
    <property type="entry name" value="Citrate_synthase_AS"/>
</dbReference>
<name>A0A395M2A1_9BACT</name>
<dbReference type="GO" id="GO:0005829">
    <property type="term" value="C:cytosol"/>
    <property type="evidence" value="ECO:0007669"/>
    <property type="project" value="TreeGrafter"/>
</dbReference>
<evidence type="ECO:0000256" key="1">
    <source>
        <dbReference type="ARBA" id="ARBA00004751"/>
    </source>
</evidence>
<dbReference type="InterPro" id="IPR002020">
    <property type="entry name" value="Citrate_synthase"/>
</dbReference>
<evidence type="ECO:0000256" key="5">
    <source>
        <dbReference type="PIRNR" id="PIRNR001369"/>
    </source>
</evidence>
<dbReference type="InterPro" id="IPR024176">
    <property type="entry name" value="Citrate_synthase_bac-typ"/>
</dbReference>
<dbReference type="GO" id="GO:0036440">
    <property type="term" value="F:citrate synthase activity"/>
    <property type="evidence" value="ECO:0007669"/>
    <property type="project" value="UniProtKB-EC"/>
</dbReference>
<reference evidence="8 9" key="1">
    <citation type="journal article" date="2011" name="ISME J.">
        <title>Community ecology of hot spring cyanobacterial mats: predominant populations and their functional potential.</title>
        <authorList>
            <person name="Klatt C.G."/>
            <person name="Wood J.M."/>
            <person name="Rusch D.B."/>
            <person name="Bateson M.M."/>
            <person name="Hamamura N."/>
            <person name="Heidelberg J.F."/>
            <person name="Grossman A.R."/>
            <person name="Bhaya D."/>
            <person name="Cohan F.M."/>
            <person name="Kuhl M."/>
            <person name="Bryant D.A."/>
            <person name="Ward D.M."/>
        </authorList>
    </citation>
    <scope>NUCLEOTIDE SEQUENCE [LARGE SCALE GENOMIC DNA]</scope>
    <source>
        <strain evidence="8">OS</strain>
    </source>
</reference>
<keyword evidence="3 5" id="KW-0808">Transferase</keyword>
<sequence length="380" mass="42339">MNEQFVPGLENVPAVKTKVSALDVVKEKIIIRGYDLIELAQAVPYLDVAYLLIYEHLPTASQAKDFASLIQQQMHIPDAMYDIFQALPKGMDAMDLLRTGLSILAGYEDPQLLNDNSKAANIQKGVKILAKAPVIMVNAYRANQGLPFVKPDSSLSFSENFLYMIQGTKPDAETTKMFDLILTCYIDHELPNSTFTARVIASTLSDMYAAIVGAVASLKGPLHGGANEACVRMMLEVLQQGGSAKAEEIIMAKLARKDKIMGFGHRVYMKKYDPRALLLKDYVPKLVHRHKDGEELYKIFQIIEKVMAREKGIYPNADYPIGLMFYLLGIPIDLYTPIFFCSRIAGLVAHVTEQHADNRLIRPRALYEGAMDLHVSAQPS</sequence>
<dbReference type="Pfam" id="PF00285">
    <property type="entry name" value="Citrate_synt"/>
    <property type="match status" value="1"/>
</dbReference>
<dbReference type="PROSITE" id="PS00480">
    <property type="entry name" value="CITRATE_SYNTHASE"/>
    <property type="match status" value="1"/>
</dbReference>
<protein>
    <recommendedName>
        <fullName evidence="5">Citrate synthase</fullName>
    </recommendedName>
</protein>
<evidence type="ECO:0000256" key="3">
    <source>
        <dbReference type="ARBA" id="ARBA00022679"/>
    </source>
</evidence>
<dbReference type="GO" id="GO:0005975">
    <property type="term" value="P:carbohydrate metabolic process"/>
    <property type="evidence" value="ECO:0007669"/>
    <property type="project" value="TreeGrafter"/>
</dbReference>
<dbReference type="AlphaFoldDB" id="A0A395M2A1"/>
<evidence type="ECO:0000313" key="8">
    <source>
        <dbReference type="EMBL" id="RFM24801.1"/>
    </source>
</evidence>
<dbReference type="CDD" id="cd06118">
    <property type="entry name" value="citrate_synt_like_1"/>
    <property type="match status" value="1"/>
</dbReference>
<comment type="similarity">
    <text evidence="2 5 7">Belongs to the citrate synthase family.</text>
</comment>
<comment type="pathway">
    <text evidence="1">Carbohydrate metabolism; tricarboxylic acid cycle; isocitrate from oxaloacetate: step 1/2.</text>
</comment>
<dbReference type="InterPro" id="IPR016143">
    <property type="entry name" value="Citrate_synth-like_sm_a-sub"/>
</dbReference>
<feature type="active site" evidence="6">
    <location>
        <position position="265"/>
    </location>
</feature>
<dbReference type="GO" id="GO:0006099">
    <property type="term" value="P:tricarboxylic acid cycle"/>
    <property type="evidence" value="ECO:0007669"/>
    <property type="project" value="UniProtKB-UniPathway"/>
</dbReference>
<evidence type="ECO:0000313" key="9">
    <source>
        <dbReference type="Proteomes" id="UP000266389"/>
    </source>
</evidence>
<dbReference type="PANTHER" id="PTHR11739:SF11">
    <property type="entry name" value="CITRATE_2-METHYLCITRATE SYNTHASE"/>
    <property type="match status" value="1"/>
</dbReference>
<dbReference type="PRINTS" id="PR00143">
    <property type="entry name" value="CITRTSNTHASE"/>
</dbReference>
<dbReference type="PANTHER" id="PTHR11739">
    <property type="entry name" value="CITRATE SYNTHASE"/>
    <property type="match status" value="1"/>
</dbReference>
<evidence type="ECO:0000256" key="7">
    <source>
        <dbReference type="RuleBase" id="RU003406"/>
    </source>
</evidence>
<dbReference type="InterPro" id="IPR036969">
    <property type="entry name" value="Citrate_synthase_sf"/>
</dbReference>
<gene>
    <name evidence="8" type="ORF">D0433_04105</name>
</gene>
<dbReference type="SUPFAM" id="SSF48256">
    <property type="entry name" value="Citrate synthase"/>
    <property type="match status" value="1"/>
</dbReference>
<evidence type="ECO:0000256" key="4">
    <source>
        <dbReference type="ARBA" id="ARBA00049288"/>
    </source>
</evidence>
<evidence type="ECO:0000256" key="6">
    <source>
        <dbReference type="PIRSR" id="PIRSR001369-1"/>
    </source>
</evidence>
<dbReference type="Proteomes" id="UP000266389">
    <property type="component" value="Unassembled WGS sequence"/>
</dbReference>